<protein>
    <submittedName>
        <fullName evidence="2">Uncharacterized protein</fullName>
    </submittedName>
</protein>
<dbReference type="RefSeq" id="WP_129622114.1">
    <property type="nucleotide sequence ID" value="NZ_LR215024.1"/>
</dbReference>
<gene>
    <name evidence="2" type="ORF">NCTC10194_00258</name>
</gene>
<sequence>MVKKRPQKMRSNLETQDALLNNDQDKFNHAFDEIHSIDPNLYNTFKQELDQINYFEIVNKDSSDLTKEDIDNLKKITKQDSSDVIYSAIKEANKDNVTQKPSSRLAWLWILLALLAATGTGIIAFAIKKRKDKN</sequence>
<dbReference type="AlphaFoldDB" id="A0A449AUT2"/>
<keyword evidence="1" id="KW-0812">Transmembrane</keyword>
<keyword evidence="1" id="KW-0472">Membrane</keyword>
<evidence type="ECO:0000313" key="3">
    <source>
        <dbReference type="Proteomes" id="UP000290815"/>
    </source>
</evidence>
<dbReference type="KEGG" id="mgly:NCTC10194_00258"/>
<feature type="transmembrane region" description="Helical" evidence="1">
    <location>
        <begin position="106"/>
        <end position="127"/>
    </location>
</feature>
<dbReference type="EMBL" id="LR215024">
    <property type="protein sequence ID" value="VEU70255.1"/>
    <property type="molecule type" value="Genomic_DNA"/>
</dbReference>
<evidence type="ECO:0000256" key="1">
    <source>
        <dbReference type="SAM" id="Phobius"/>
    </source>
</evidence>
<proteinExistence type="predicted"/>
<name>A0A449AUT2_9BACT</name>
<accession>A0A449AUT2</accession>
<evidence type="ECO:0000313" key="2">
    <source>
        <dbReference type="EMBL" id="VEU70255.1"/>
    </source>
</evidence>
<keyword evidence="1" id="KW-1133">Transmembrane helix</keyword>
<dbReference type="Proteomes" id="UP000290815">
    <property type="component" value="Chromosome"/>
</dbReference>
<organism evidence="2 3">
    <name type="scientific">Mycoplasmopsis glycophila</name>
    <dbReference type="NCBI Taxonomy" id="171285"/>
    <lineage>
        <taxon>Bacteria</taxon>
        <taxon>Bacillati</taxon>
        <taxon>Mycoplasmatota</taxon>
        <taxon>Mycoplasmoidales</taxon>
        <taxon>Metamycoplasmataceae</taxon>
        <taxon>Mycoplasmopsis</taxon>
    </lineage>
</organism>
<keyword evidence="3" id="KW-1185">Reference proteome</keyword>
<reference evidence="2 3" key="1">
    <citation type="submission" date="2019-01" db="EMBL/GenBank/DDBJ databases">
        <authorList>
            <consortium name="Pathogen Informatics"/>
        </authorList>
    </citation>
    <scope>NUCLEOTIDE SEQUENCE [LARGE SCALE GENOMIC DNA]</scope>
    <source>
        <strain evidence="2 3">NCTC10194</strain>
    </source>
</reference>